<keyword evidence="3" id="KW-1185">Reference proteome</keyword>
<dbReference type="Proteomes" id="UP001595891">
    <property type="component" value="Unassembled WGS sequence"/>
</dbReference>
<name>A0ABV9EL73_9ACTN</name>
<evidence type="ECO:0000313" key="3">
    <source>
        <dbReference type="Proteomes" id="UP001595891"/>
    </source>
</evidence>
<sequence length="121" mass="12385">MRRGTGPLSMRSVRPRTTSASGGRDAHPPRKEVLIISNNPRQTGEKAASDAAKTLNRENATDAEKSAAGSALSQAPESTGQTGAKAASDAGKTLAGKRETDAEKSAAGSALSQTPSHSEKK</sequence>
<feature type="compositionally biased region" description="Basic and acidic residues" evidence="1">
    <location>
        <begin position="24"/>
        <end position="33"/>
    </location>
</feature>
<feature type="compositionally biased region" description="Basic and acidic residues" evidence="1">
    <location>
        <begin position="55"/>
        <end position="65"/>
    </location>
</feature>
<evidence type="ECO:0008006" key="4">
    <source>
        <dbReference type="Google" id="ProtNLM"/>
    </source>
</evidence>
<feature type="compositionally biased region" description="Polar residues" evidence="1">
    <location>
        <begin position="110"/>
        <end position="121"/>
    </location>
</feature>
<evidence type="ECO:0000256" key="1">
    <source>
        <dbReference type="SAM" id="MobiDB-lite"/>
    </source>
</evidence>
<dbReference type="RefSeq" id="WP_262844230.1">
    <property type="nucleotide sequence ID" value="NZ_JANZYP010000026.1"/>
</dbReference>
<protein>
    <recommendedName>
        <fullName evidence="4">SMP domain-containing protein</fullName>
    </recommendedName>
</protein>
<organism evidence="2 3">
    <name type="scientific">Sphaerisporangium corydalis</name>
    <dbReference type="NCBI Taxonomy" id="1441875"/>
    <lineage>
        <taxon>Bacteria</taxon>
        <taxon>Bacillati</taxon>
        <taxon>Actinomycetota</taxon>
        <taxon>Actinomycetes</taxon>
        <taxon>Streptosporangiales</taxon>
        <taxon>Streptosporangiaceae</taxon>
        <taxon>Sphaerisporangium</taxon>
    </lineage>
</organism>
<feature type="compositionally biased region" description="Polar residues" evidence="1">
    <location>
        <begin position="71"/>
        <end position="82"/>
    </location>
</feature>
<gene>
    <name evidence="2" type="ORF">ACFO8L_25240</name>
</gene>
<evidence type="ECO:0000313" key="2">
    <source>
        <dbReference type="EMBL" id="MFC4589420.1"/>
    </source>
</evidence>
<proteinExistence type="predicted"/>
<feature type="region of interest" description="Disordered" evidence="1">
    <location>
        <begin position="1"/>
        <end position="121"/>
    </location>
</feature>
<comment type="caution">
    <text evidence="2">The sequence shown here is derived from an EMBL/GenBank/DDBJ whole genome shotgun (WGS) entry which is preliminary data.</text>
</comment>
<reference evidence="3" key="1">
    <citation type="journal article" date="2019" name="Int. J. Syst. Evol. Microbiol.">
        <title>The Global Catalogue of Microorganisms (GCM) 10K type strain sequencing project: providing services to taxonomists for standard genome sequencing and annotation.</title>
        <authorList>
            <consortium name="The Broad Institute Genomics Platform"/>
            <consortium name="The Broad Institute Genome Sequencing Center for Infectious Disease"/>
            <person name="Wu L."/>
            <person name="Ma J."/>
        </authorList>
    </citation>
    <scope>NUCLEOTIDE SEQUENCE [LARGE SCALE GENOMIC DNA]</scope>
    <source>
        <strain evidence="3">CCUG 49560</strain>
    </source>
</reference>
<dbReference type="EMBL" id="JBHSFN010000016">
    <property type="protein sequence ID" value="MFC4589420.1"/>
    <property type="molecule type" value="Genomic_DNA"/>
</dbReference>
<accession>A0ABV9EL73</accession>